<dbReference type="InterPro" id="IPR045829">
    <property type="entry name" value="PKD_6"/>
</dbReference>
<proteinExistence type="predicted"/>
<reference evidence="3" key="1">
    <citation type="submission" date="2016-11" db="EMBL/GenBank/DDBJ databases">
        <authorList>
            <person name="Varghese N."/>
            <person name="Submissions S."/>
        </authorList>
    </citation>
    <scope>NUCLEOTIDE SEQUENCE [LARGE SCALE GENOMIC DNA]</scope>
    <source>
        <strain evidence="3">DSM 15292</strain>
    </source>
</reference>
<dbReference type="PROSITE" id="PS50093">
    <property type="entry name" value="PKD"/>
    <property type="match status" value="1"/>
</dbReference>
<dbReference type="Gene3D" id="2.60.40.740">
    <property type="match status" value="1"/>
</dbReference>
<dbReference type="Pfam" id="PF18911">
    <property type="entry name" value="PKD_4"/>
    <property type="match status" value="1"/>
</dbReference>
<sequence>MPKLGRLFLFCILTFLVSLDGYAQLSTLGKEFVLGFMENNNRPNQPDLASVIITANEDSEGMIQAGGKDIPFSLQKGEQFYYEFNNGEDLIHRSSGTVETKAAFISSSGEIAVHAVNQRQRSLDGTVVLPITALGKEYYVTAHADVFGAGQDPGANLNYESTLLILAVENNTEIEIVTSTNTVNTIPANAPLTIFLNAGESYQIKAKGDLTGSRIRVMNSTDGDCKNIAVFGGNKLTSAGDCGTTGDHLFQQAYPVKNWGKSYIHVPLAGRTSGEIVKVLASEDNTEVTVNGGSVGNLDAGEFLKLEFGPKEVVSIESSNPTAVSVLAKSQACNDFNDTFSAQGDPSLITYSDNSQRIKSILFSTPVGDEILKHYANVMVPSEAAGQTVLNGQNVGAEFLPVPGNPGFSYAQLVINEGGNSLSNPEGLIAYAYGDGFISSYGYATGASLENVQFEAESTYDFEVEGDQVACFGKEGVWEIIPDNPMFQSFLWDFGDGTELKSGKEVTHTFEEEGVFEVVVLASTGEGNCDSEEEFKFEVEVKKIEGELIGPSAICLNADEVTYTFENTDNFERVVWEVVDGIELVSTDSTLTVKWDVETQNGSVKAIPYSENGCQGEIQEIQVQVSNDAEPDRPLGPEGICGVLSETVTYTIPFPSDQNTYQWVVTGGTIIDGQGTIEVEVQWEENAPERSLYYESTSLVNSLCAGISQVLDVFIYPEFEVSISEKLSPACPGESNGSIVLDPQGGSGNYQVEWSHDPLLESFSAFNLSQGTYEVKIKDLSGCGEEVLMIELEDLEPLSLLDEPLTNEVSCHDAADGSYQLRVSGGTPPYEVEGQQSEWDGAFLKVTGLPKGPFSHTILDSRSCSIPVEGIIEGPDPLTLTFNEISPSCPGGGDGVLEVIPAGGVAPYEIIWDNGLNGAIIDGLSSGEFSVTVTDANGCVVTGSGVIQPSKPQVRMPSGFLPSEGVYEPISNCPITYLLLIWDRWGQLIYSGNEGWNGELKGTSVDSGVFTYKITYEFSLENGVGSDSETGTFTLIR</sequence>
<dbReference type="Pfam" id="PF13573">
    <property type="entry name" value="SprB"/>
    <property type="match status" value="3"/>
</dbReference>
<dbReference type="InterPro" id="IPR000601">
    <property type="entry name" value="PKD_dom"/>
</dbReference>
<keyword evidence="3" id="KW-1185">Reference proteome</keyword>
<name>A0A1N6E7T7_9BACT</name>
<dbReference type="RefSeq" id="WP_074224510.1">
    <property type="nucleotide sequence ID" value="NZ_FSRC01000001.1"/>
</dbReference>
<protein>
    <submittedName>
        <fullName evidence="2">SprB repeat-containing protein</fullName>
    </submittedName>
</protein>
<dbReference type="SUPFAM" id="SSF49299">
    <property type="entry name" value="PKD domain"/>
    <property type="match status" value="1"/>
</dbReference>
<dbReference type="InterPro" id="IPR035986">
    <property type="entry name" value="PKD_dom_sf"/>
</dbReference>
<dbReference type="InterPro" id="IPR013783">
    <property type="entry name" value="Ig-like_fold"/>
</dbReference>
<dbReference type="PANTHER" id="PTHR46534">
    <property type="entry name" value="IGGFC_BINDING DOMAIN-CONTAINING PROTEIN"/>
    <property type="match status" value="1"/>
</dbReference>
<dbReference type="Pfam" id="PF17517">
    <property type="entry name" value="IgGFc_binding"/>
    <property type="match status" value="1"/>
</dbReference>
<dbReference type="OrthoDB" id="7794186at2"/>
<accession>A0A1N6E7T7</accession>
<dbReference type="EMBL" id="FSRC01000001">
    <property type="protein sequence ID" value="SIN79063.1"/>
    <property type="molecule type" value="Genomic_DNA"/>
</dbReference>
<feature type="domain" description="PKD" evidence="1">
    <location>
        <begin position="484"/>
        <end position="528"/>
    </location>
</feature>
<dbReference type="AlphaFoldDB" id="A0A1N6E7T7"/>
<dbReference type="STRING" id="226505.SAMN05444394_1819"/>
<dbReference type="Gene3D" id="2.60.40.10">
    <property type="entry name" value="Immunoglobulins"/>
    <property type="match status" value="1"/>
</dbReference>
<evidence type="ECO:0000313" key="3">
    <source>
        <dbReference type="Proteomes" id="UP000185221"/>
    </source>
</evidence>
<dbReference type="Pfam" id="PF19408">
    <property type="entry name" value="PKD_6"/>
    <property type="match status" value="2"/>
</dbReference>
<gene>
    <name evidence="2" type="ORF">SAMN05444394_1819</name>
</gene>
<evidence type="ECO:0000259" key="1">
    <source>
        <dbReference type="PROSITE" id="PS50093"/>
    </source>
</evidence>
<dbReference type="Proteomes" id="UP000185221">
    <property type="component" value="Unassembled WGS sequence"/>
</dbReference>
<dbReference type="PANTHER" id="PTHR46534:SF1">
    <property type="entry name" value="IGGFC-BINDING PROTEIN N-TERMINAL DOMAIN-CONTAINING PROTEIN"/>
    <property type="match status" value="1"/>
</dbReference>
<dbReference type="InterPro" id="IPR035234">
    <property type="entry name" value="IgGFc-bd_N"/>
</dbReference>
<dbReference type="InterPro" id="IPR025667">
    <property type="entry name" value="SprB_repeat"/>
</dbReference>
<evidence type="ECO:0000313" key="2">
    <source>
        <dbReference type="EMBL" id="SIN79063.1"/>
    </source>
</evidence>
<organism evidence="2 3">
    <name type="scientific">Algoriphagus halophilus</name>
    <dbReference type="NCBI Taxonomy" id="226505"/>
    <lineage>
        <taxon>Bacteria</taxon>
        <taxon>Pseudomonadati</taxon>
        <taxon>Bacteroidota</taxon>
        <taxon>Cytophagia</taxon>
        <taxon>Cytophagales</taxon>
        <taxon>Cyclobacteriaceae</taxon>
        <taxon>Algoriphagus</taxon>
    </lineage>
</organism>